<dbReference type="InterPro" id="IPR021730">
    <property type="entry name" value="YdbH"/>
</dbReference>
<dbReference type="AlphaFoldDB" id="A0A2T1K9K1"/>
<feature type="chain" id="PRO_5015482068" evidence="1">
    <location>
        <begin position="32"/>
        <end position="506"/>
    </location>
</feature>
<feature type="signal peptide" evidence="1">
    <location>
        <begin position="1"/>
        <end position="31"/>
    </location>
</feature>
<sequence>MSDRGRISTCKSRALLTALLACCLFVQPAFATGWSLILQQSQIGLALPDVHTDDWQITGIRADVVNSVEADNRTITVHFKPRSRLQVASLVHDAAGTPTQLDNVQVDLADVTLTINLGGTGSLADRSTIAGQVVIDVDQLQHPQLKPQGWRFEGTVSGALTDLNLDGQLQSDSGLVADVAIRNVMGEFLAARIAMDVAGKNGGKALADTLAAWPELLELTAGQIQAAASLRLEPGVPLVLDGSANFDGVEGLIDRTAVTDLSGRLLVSLDDGALTARFRDVTVGQINSGIGIGPVRFLADYRALQTAPFAGVLDIQQAAASFLGGRLRVAPGAIDLAAEPWTLPVEVYEVSLERLLQVYPAEGFSGTGELTGRVPVMVSADGIVVEQGKVAAIAPGGLLRLPAQRLQAMLGSSQTMEQVVDALQNFHYSVLDSTIDYDNKGRLVLDVRLEGENPEVRGGQPIVLNINLEEDIPALLTSLQLSGRVNEAVTERVRERLQQSGQEAVP</sequence>
<name>A0A2T1K9K1_9GAMM</name>
<keyword evidence="1" id="KW-0732">Signal</keyword>
<dbReference type="RefSeq" id="WP_106673326.1">
    <property type="nucleotide sequence ID" value="NZ_BMFE01000002.1"/>
</dbReference>
<gene>
    <name evidence="2" type="ORF">C7H08_16575</name>
</gene>
<keyword evidence="3" id="KW-1185">Reference proteome</keyword>
<protein>
    <submittedName>
        <fullName evidence="2">Uncharacterized protein</fullName>
    </submittedName>
</protein>
<dbReference type="OrthoDB" id="9759996at2"/>
<comment type="caution">
    <text evidence="2">The sequence shown here is derived from an EMBL/GenBank/DDBJ whole genome shotgun (WGS) entry which is preliminary data.</text>
</comment>
<evidence type="ECO:0000313" key="3">
    <source>
        <dbReference type="Proteomes" id="UP000238385"/>
    </source>
</evidence>
<evidence type="ECO:0000313" key="2">
    <source>
        <dbReference type="EMBL" id="PSF06698.1"/>
    </source>
</evidence>
<dbReference type="EMBL" id="PXNN01000017">
    <property type="protein sequence ID" value="PSF06698.1"/>
    <property type="molecule type" value="Genomic_DNA"/>
</dbReference>
<organism evidence="2 3">
    <name type="scientific">Marinobacter halophilus</name>
    <dbReference type="NCBI Taxonomy" id="1323740"/>
    <lineage>
        <taxon>Bacteria</taxon>
        <taxon>Pseudomonadati</taxon>
        <taxon>Pseudomonadota</taxon>
        <taxon>Gammaproteobacteria</taxon>
        <taxon>Pseudomonadales</taxon>
        <taxon>Marinobacteraceae</taxon>
        <taxon>Marinobacter</taxon>
    </lineage>
</organism>
<dbReference type="Proteomes" id="UP000238385">
    <property type="component" value="Unassembled WGS sequence"/>
</dbReference>
<reference evidence="2 3" key="1">
    <citation type="submission" date="2018-03" db="EMBL/GenBank/DDBJ databases">
        <title>Marinobacter brunus sp. nov., a marine bacterium of Gamma-proteobacteria isolated from the surface seawater of the South China Sea.</title>
        <authorList>
            <person name="Cheng H."/>
            <person name="Wu Y.-H."/>
            <person name="Xamxidin M."/>
            <person name="Xu X.-W."/>
        </authorList>
    </citation>
    <scope>NUCLEOTIDE SEQUENCE [LARGE SCALE GENOMIC DNA]</scope>
    <source>
        <strain evidence="2 3">JCM 30472</strain>
    </source>
</reference>
<accession>A0A2T1K9K1</accession>
<dbReference type="Pfam" id="PF11739">
    <property type="entry name" value="YdbH-like"/>
    <property type="match status" value="1"/>
</dbReference>
<proteinExistence type="predicted"/>
<evidence type="ECO:0000256" key="1">
    <source>
        <dbReference type="SAM" id="SignalP"/>
    </source>
</evidence>